<evidence type="ECO:0000313" key="1">
    <source>
        <dbReference type="EMBL" id="QHU33057.1"/>
    </source>
</evidence>
<name>A0A6C0LR55_9ZZZZ</name>
<reference evidence="1" key="1">
    <citation type="journal article" date="2020" name="Nature">
        <title>Giant virus diversity and host interactions through global metagenomics.</title>
        <authorList>
            <person name="Schulz F."/>
            <person name="Roux S."/>
            <person name="Paez-Espino D."/>
            <person name="Jungbluth S."/>
            <person name="Walsh D.A."/>
            <person name="Denef V.J."/>
            <person name="McMahon K.D."/>
            <person name="Konstantinidis K.T."/>
            <person name="Eloe-Fadrosh E.A."/>
            <person name="Kyrpides N.C."/>
            <person name="Woyke T."/>
        </authorList>
    </citation>
    <scope>NUCLEOTIDE SEQUENCE</scope>
    <source>
        <strain evidence="1">GVMAG-S-1014582-52</strain>
    </source>
</reference>
<accession>A0A6C0LR55</accession>
<sequence>MEIKVKGERKYDKCYFRMKDIMDGFDIKNLYTMDINNIHYKYFYSEKLGDPKKRQ</sequence>
<proteinExistence type="predicted"/>
<dbReference type="EMBL" id="MN740556">
    <property type="protein sequence ID" value="QHU33057.1"/>
    <property type="molecule type" value="Genomic_DNA"/>
</dbReference>
<protein>
    <submittedName>
        <fullName evidence="1">Uncharacterized protein</fullName>
    </submittedName>
</protein>
<organism evidence="1">
    <name type="scientific">viral metagenome</name>
    <dbReference type="NCBI Taxonomy" id="1070528"/>
    <lineage>
        <taxon>unclassified sequences</taxon>
        <taxon>metagenomes</taxon>
        <taxon>organismal metagenomes</taxon>
    </lineage>
</organism>
<dbReference type="AlphaFoldDB" id="A0A6C0LR55"/>